<keyword evidence="3 4" id="KW-0472">Membrane</keyword>
<evidence type="ECO:0000256" key="1">
    <source>
        <dbReference type="ARBA" id="ARBA00022692"/>
    </source>
</evidence>
<keyword evidence="1 4" id="KW-0812">Transmembrane</keyword>
<evidence type="ECO:0000313" key="6">
    <source>
        <dbReference type="EMBL" id="MBB6353625.1"/>
    </source>
</evidence>
<evidence type="ECO:0000259" key="5">
    <source>
        <dbReference type="PROSITE" id="PS50850"/>
    </source>
</evidence>
<protein>
    <submittedName>
        <fullName evidence="6">MFS family permease</fullName>
    </submittedName>
</protein>
<sequence length="404" mass="41962">MRNPYSEIFKAPGAKAFSAAGFVARLPMSMVTLGIVTMLSETHGEYWLAGAVAAAFALSSAVIAPQVARLIDRYGQVRILLPSAALAVAALSGLMLATRYGAPNWVLFAFAIAAGVTPIMGAMVRARWTEIYRDTPQLHTAFAFESIVDEVIFMAGPIVAIGLSVGFFPEAGPLVATVLLALGSLLFAAQRSTEPPVHAQDRSDGKSVIWLGPVQILVLTLIAIGAIFGTAEVTAVAFAEAQGNKASAGFALSAYAAGSLISGLVFGAMKLKMPLARQLLIAIALAALTTLPLMAVDNVTMLSVVLFLAGVAVSPTIILTMALVEKIVPSTKLTEGMTWAVTGISIGMAAGSSASGWMIDNLGPNSGFMVSLVAGFIALVITFLGQRPLRQSVRMAPAITQPAE</sequence>
<feature type="transmembrane region" description="Helical" evidence="4">
    <location>
        <begin position="365"/>
        <end position="385"/>
    </location>
</feature>
<evidence type="ECO:0000256" key="4">
    <source>
        <dbReference type="SAM" id="Phobius"/>
    </source>
</evidence>
<dbReference type="EMBL" id="JACHOU010000002">
    <property type="protein sequence ID" value="MBB6353625.1"/>
    <property type="molecule type" value="Genomic_DNA"/>
</dbReference>
<dbReference type="Proteomes" id="UP000536262">
    <property type="component" value="Unassembled WGS sequence"/>
</dbReference>
<comment type="caution">
    <text evidence="6">The sequence shown here is derived from an EMBL/GenBank/DDBJ whole genome shotgun (WGS) entry which is preliminary data.</text>
</comment>
<feature type="transmembrane region" description="Helical" evidence="4">
    <location>
        <begin position="171"/>
        <end position="188"/>
    </location>
</feature>
<dbReference type="GO" id="GO:0022857">
    <property type="term" value="F:transmembrane transporter activity"/>
    <property type="evidence" value="ECO:0007669"/>
    <property type="project" value="InterPro"/>
</dbReference>
<keyword evidence="7" id="KW-1185">Reference proteome</keyword>
<dbReference type="Pfam" id="PF07690">
    <property type="entry name" value="MFS_1"/>
    <property type="match status" value="1"/>
</dbReference>
<feature type="transmembrane region" description="Helical" evidence="4">
    <location>
        <begin position="208"/>
        <end position="228"/>
    </location>
</feature>
<dbReference type="PANTHER" id="PTHR23542:SF1">
    <property type="entry name" value="MAJOR FACILITATOR SUPERFAMILY (MFS) PROFILE DOMAIN-CONTAINING PROTEIN"/>
    <property type="match status" value="1"/>
</dbReference>
<evidence type="ECO:0000256" key="2">
    <source>
        <dbReference type="ARBA" id="ARBA00022989"/>
    </source>
</evidence>
<feature type="transmembrane region" description="Helical" evidence="4">
    <location>
        <begin position="46"/>
        <end position="67"/>
    </location>
</feature>
<organism evidence="6 7">
    <name type="scientific">Aminobacter aganoensis</name>
    <dbReference type="NCBI Taxonomy" id="83264"/>
    <lineage>
        <taxon>Bacteria</taxon>
        <taxon>Pseudomonadati</taxon>
        <taxon>Pseudomonadota</taxon>
        <taxon>Alphaproteobacteria</taxon>
        <taxon>Hyphomicrobiales</taxon>
        <taxon>Phyllobacteriaceae</taxon>
        <taxon>Aminobacter</taxon>
    </lineage>
</organism>
<gene>
    <name evidence="6" type="ORF">GGR00_001393</name>
</gene>
<dbReference type="PANTHER" id="PTHR23542">
    <property type="match status" value="1"/>
</dbReference>
<feature type="transmembrane region" description="Helical" evidence="4">
    <location>
        <begin position="147"/>
        <end position="165"/>
    </location>
</feature>
<dbReference type="InterPro" id="IPR011701">
    <property type="entry name" value="MFS"/>
</dbReference>
<feature type="transmembrane region" description="Helical" evidence="4">
    <location>
        <begin position="248"/>
        <end position="267"/>
    </location>
</feature>
<feature type="transmembrane region" description="Helical" evidence="4">
    <location>
        <begin position="279"/>
        <end position="296"/>
    </location>
</feature>
<dbReference type="PROSITE" id="PS50850">
    <property type="entry name" value="MFS"/>
    <property type="match status" value="1"/>
</dbReference>
<dbReference type="Gene3D" id="1.20.1250.20">
    <property type="entry name" value="MFS general substrate transporter like domains"/>
    <property type="match status" value="2"/>
</dbReference>
<feature type="transmembrane region" description="Helical" evidence="4">
    <location>
        <begin position="302"/>
        <end position="324"/>
    </location>
</feature>
<dbReference type="SUPFAM" id="SSF103473">
    <property type="entry name" value="MFS general substrate transporter"/>
    <property type="match status" value="1"/>
</dbReference>
<evidence type="ECO:0000313" key="7">
    <source>
        <dbReference type="Proteomes" id="UP000536262"/>
    </source>
</evidence>
<evidence type="ECO:0000256" key="3">
    <source>
        <dbReference type="ARBA" id="ARBA00023136"/>
    </source>
</evidence>
<dbReference type="RefSeq" id="WP_055978292.1">
    <property type="nucleotide sequence ID" value="NZ_BAABEG010000001.1"/>
</dbReference>
<feature type="domain" description="Major facilitator superfamily (MFS) profile" evidence="5">
    <location>
        <begin position="176"/>
        <end position="404"/>
    </location>
</feature>
<feature type="transmembrane region" description="Helical" evidence="4">
    <location>
        <begin position="20"/>
        <end position="40"/>
    </location>
</feature>
<feature type="transmembrane region" description="Helical" evidence="4">
    <location>
        <begin position="105"/>
        <end position="126"/>
    </location>
</feature>
<dbReference type="InterPro" id="IPR036259">
    <property type="entry name" value="MFS_trans_sf"/>
</dbReference>
<name>A0A7X0KK30_9HYPH</name>
<feature type="transmembrane region" description="Helical" evidence="4">
    <location>
        <begin position="79"/>
        <end position="99"/>
    </location>
</feature>
<keyword evidence="2 4" id="KW-1133">Transmembrane helix</keyword>
<reference evidence="6 7" key="1">
    <citation type="submission" date="2020-08" db="EMBL/GenBank/DDBJ databases">
        <title>Genomic Encyclopedia of Type Strains, Phase IV (KMG-IV): sequencing the most valuable type-strain genomes for metagenomic binning, comparative biology and taxonomic classification.</title>
        <authorList>
            <person name="Goeker M."/>
        </authorList>
    </citation>
    <scope>NUCLEOTIDE SEQUENCE [LARGE SCALE GENOMIC DNA]</scope>
    <source>
        <strain evidence="6 7">DSM 7051</strain>
    </source>
</reference>
<dbReference type="AlphaFoldDB" id="A0A7X0KK30"/>
<feature type="transmembrane region" description="Helical" evidence="4">
    <location>
        <begin position="336"/>
        <end position="359"/>
    </location>
</feature>
<dbReference type="InterPro" id="IPR020846">
    <property type="entry name" value="MFS_dom"/>
</dbReference>
<accession>A0A7X0KK30</accession>
<proteinExistence type="predicted"/>